<evidence type="ECO:0000313" key="1">
    <source>
        <dbReference type="EMBL" id="MPN54140.1"/>
    </source>
</evidence>
<dbReference type="EMBL" id="VSSQ01122072">
    <property type="protein sequence ID" value="MPN54140.1"/>
    <property type="molecule type" value="Genomic_DNA"/>
</dbReference>
<organism evidence="1">
    <name type="scientific">bioreactor metagenome</name>
    <dbReference type="NCBI Taxonomy" id="1076179"/>
    <lineage>
        <taxon>unclassified sequences</taxon>
        <taxon>metagenomes</taxon>
        <taxon>ecological metagenomes</taxon>
    </lineage>
</organism>
<gene>
    <name evidence="1" type="ORF">SDC9_201809</name>
</gene>
<dbReference type="AlphaFoldDB" id="A0A645ITB9"/>
<name>A0A645ITB9_9ZZZZ</name>
<reference evidence="1" key="1">
    <citation type="submission" date="2019-08" db="EMBL/GenBank/DDBJ databases">
        <authorList>
            <person name="Kucharzyk K."/>
            <person name="Murdoch R.W."/>
            <person name="Higgins S."/>
            <person name="Loffler F."/>
        </authorList>
    </citation>
    <scope>NUCLEOTIDE SEQUENCE</scope>
</reference>
<comment type="caution">
    <text evidence="1">The sequence shown here is derived from an EMBL/GenBank/DDBJ whole genome shotgun (WGS) entry which is preliminary data.</text>
</comment>
<proteinExistence type="predicted"/>
<accession>A0A645ITB9</accession>
<protein>
    <submittedName>
        <fullName evidence="1">Uncharacterized protein</fullName>
    </submittedName>
</protein>
<sequence length="73" mass="7287">MTRTKKLTIAVSTFLVLALAVVSLAFAVPQFGQMIVASVGGSKVSAPIQAAAPGCGADQTAWDCPGCPPIGPT</sequence>